<keyword evidence="6 14" id="KW-0067">ATP-binding</keyword>
<dbReference type="InterPro" id="IPR029056">
    <property type="entry name" value="Ribokinase-like"/>
</dbReference>
<dbReference type="NCBIfam" id="TIGR00196">
    <property type="entry name" value="yjeF_cterm"/>
    <property type="match status" value="1"/>
</dbReference>
<comment type="cofactor">
    <cofactor evidence="13">
        <name>Mg(2+)</name>
        <dbReference type="ChEBI" id="CHEBI:18420"/>
    </cofactor>
</comment>
<evidence type="ECO:0000256" key="11">
    <source>
        <dbReference type="ARBA" id="ARBA00023160"/>
    </source>
</evidence>
<name>A0A4Z0D8D0_9FIRM</name>
<comment type="catalytic activity">
    <reaction evidence="14">
        <text>(6S)-NADPHX + ADP = AMP + phosphate + NADPH + H(+)</text>
        <dbReference type="Rhea" id="RHEA:32235"/>
        <dbReference type="ChEBI" id="CHEBI:15378"/>
        <dbReference type="ChEBI" id="CHEBI:43474"/>
        <dbReference type="ChEBI" id="CHEBI:57783"/>
        <dbReference type="ChEBI" id="CHEBI:64076"/>
        <dbReference type="ChEBI" id="CHEBI:456215"/>
        <dbReference type="ChEBI" id="CHEBI:456216"/>
        <dbReference type="EC" id="4.2.1.136"/>
    </reaction>
</comment>
<keyword evidence="9 14" id="KW-0520">NAD</keyword>
<keyword evidence="3 13" id="KW-0479">Metal-binding</keyword>
<dbReference type="EC" id="4.2.1.136" evidence="14"/>
<evidence type="ECO:0000259" key="15">
    <source>
        <dbReference type="PROSITE" id="PS51383"/>
    </source>
</evidence>
<dbReference type="GO" id="GO:0000287">
    <property type="term" value="F:magnesium ion binding"/>
    <property type="evidence" value="ECO:0007669"/>
    <property type="project" value="UniProtKB-UniRule"/>
</dbReference>
<comment type="function">
    <text evidence="13">Transfers the 4'-phosphopantetheine moiety from coenzyme A to a Ser of acyl-carrier-protein.</text>
</comment>
<evidence type="ECO:0000256" key="3">
    <source>
        <dbReference type="ARBA" id="ARBA00022723"/>
    </source>
</evidence>
<dbReference type="SUPFAM" id="SSF53613">
    <property type="entry name" value="Ribokinase-like"/>
    <property type="match status" value="1"/>
</dbReference>
<feature type="binding site" evidence="14">
    <location>
        <position position="277"/>
    </location>
    <ligand>
        <name>(6S)-NADPHX</name>
        <dbReference type="ChEBI" id="CHEBI:64076"/>
    </ligand>
</feature>
<evidence type="ECO:0000256" key="1">
    <source>
        <dbReference type="ARBA" id="ARBA00022516"/>
    </source>
</evidence>
<evidence type="ECO:0000256" key="9">
    <source>
        <dbReference type="ARBA" id="ARBA00023027"/>
    </source>
</evidence>
<comment type="subunit">
    <text evidence="14">Homotetramer.</text>
</comment>
<dbReference type="Pfam" id="PF01648">
    <property type="entry name" value="ACPS"/>
    <property type="match status" value="1"/>
</dbReference>
<keyword evidence="5 13" id="KW-0276">Fatty acid metabolism</keyword>
<evidence type="ECO:0000256" key="5">
    <source>
        <dbReference type="ARBA" id="ARBA00022832"/>
    </source>
</evidence>
<keyword evidence="7 13" id="KW-0460">Magnesium</keyword>
<dbReference type="GO" id="GO:0110051">
    <property type="term" value="P:metabolite repair"/>
    <property type="evidence" value="ECO:0007669"/>
    <property type="project" value="TreeGrafter"/>
</dbReference>
<dbReference type="RefSeq" id="WP_135270650.1">
    <property type="nucleotide sequence ID" value="NZ_SRIB01000003.1"/>
</dbReference>
<feature type="binding site" evidence="14">
    <location>
        <position position="343"/>
    </location>
    <ligand>
        <name>(6S)-NADPHX</name>
        <dbReference type="ChEBI" id="CHEBI:64076"/>
    </ligand>
</feature>
<evidence type="ECO:0000313" key="16">
    <source>
        <dbReference type="EMBL" id="TFZ41169.1"/>
    </source>
</evidence>
<evidence type="ECO:0000256" key="7">
    <source>
        <dbReference type="ARBA" id="ARBA00022842"/>
    </source>
</evidence>
<evidence type="ECO:0000256" key="10">
    <source>
        <dbReference type="ARBA" id="ARBA00023098"/>
    </source>
</evidence>
<gene>
    <name evidence="14" type="primary">nnrD</name>
    <name evidence="13" type="synonym">acpS</name>
    <name evidence="16" type="ORF">E4100_03465</name>
</gene>
<comment type="caution">
    <text evidence="16">The sequence shown here is derived from an EMBL/GenBank/DDBJ whole genome shotgun (WGS) entry which is preliminary data.</text>
</comment>
<dbReference type="GO" id="GO:0008897">
    <property type="term" value="F:holo-[acyl-carrier-protein] synthase activity"/>
    <property type="evidence" value="ECO:0007669"/>
    <property type="project" value="UniProtKB-UniRule"/>
</dbReference>
<dbReference type="SUPFAM" id="SSF56214">
    <property type="entry name" value="4'-phosphopantetheinyl transferase"/>
    <property type="match status" value="1"/>
</dbReference>
<comment type="similarity">
    <text evidence="13">Belongs to the P-Pant transferase superfamily. AcpS family.</text>
</comment>
<feature type="binding site" evidence="14">
    <location>
        <position position="342"/>
    </location>
    <ligand>
        <name>AMP</name>
        <dbReference type="ChEBI" id="CHEBI:456215"/>
    </ligand>
</feature>
<evidence type="ECO:0000256" key="6">
    <source>
        <dbReference type="ARBA" id="ARBA00022840"/>
    </source>
</evidence>
<dbReference type="Gene3D" id="3.40.1190.20">
    <property type="match status" value="1"/>
</dbReference>
<dbReference type="InterPro" id="IPR004568">
    <property type="entry name" value="Ppantetheine-prot_Trfase_dom"/>
</dbReference>
<dbReference type="NCBIfam" id="TIGR00556">
    <property type="entry name" value="pantethn_trn"/>
    <property type="match status" value="1"/>
</dbReference>
<comment type="subcellular location">
    <subcellularLocation>
        <location evidence="13">Cytoplasm</location>
    </subcellularLocation>
</comment>
<dbReference type="PROSITE" id="PS01050">
    <property type="entry name" value="YJEF_C_2"/>
    <property type="match status" value="1"/>
</dbReference>
<dbReference type="GO" id="GO:0046496">
    <property type="term" value="P:nicotinamide nucleotide metabolic process"/>
    <property type="evidence" value="ECO:0007669"/>
    <property type="project" value="UniProtKB-UniRule"/>
</dbReference>
<dbReference type="EMBL" id="SRIB01000003">
    <property type="protein sequence ID" value="TFZ41169.1"/>
    <property type="molecule type" value="Genomic_DNA"/>
</dbReference>
<keyword evidence="2 13" id="KW-0808">Transferase</keyword>
<dbReference type="InterPro" id="IPR037143">
    <property type="entry name" value="4-PPantetheinyl_Trfase_dom_sf"/>
</dbReference>
<sequence>MLTGIDIVKNERIEKILKENKDAFYKRVFTENELNYIKAKKESTATIAGLFAAKEAISKMIGTGIGEISWKDIEIKHNSLGNPFISLNNKLRLIFSMLGVEDVDISISNEKDYSVAVAVALTNKSSKVEIPINMPYRLNERKLESHKGDYGKIGIIAGCIGMTGALYLSAYSALRSGAGLVYGLVNMPLLNIANIVPTEAIIVDIESYVLNKIDINEFTTMLVGPGMGIGYKQKTYTNYCINNFKNTLIIDADGLNNISDDIEIFNERIGKTIVTPHPGEMSRLIKKDVKYINQHKEECAVDFSRERNVITVLKGHETIVTDGNSVYKNYSGNPGMATAGSGDVLSGIITSFVGQGYNPYDACVMGVYVHGLAGDLAKEKYGEYGMTARDIIEFLPKAINCIVK</sequence>
<dbReference type="Gene3D" id="3.90.470.20">
    <property type="entry name" value="4'-phosphopantetheinyl transferase domain"/>
    <property type="match status" value="1"/>
</dbReference>
<accession>A0A4Z0D8D0</accession>
<comment type="function">
    <text evidence="14">Catalyzes the dehydration of the S-form of NAD(P)HX at the expense of ADP, which is converted to AMP. Together with NAD(P)HX epimerase, which catalyzes the epimerization of the S- and R-forms, the enzyme allows the repair of both epimers of NAD(P)HX, a damaged form of NAD(P)H that is a result of enzymatic or heat-dependent hydration.</text>
</comment>
<keyword evidence="4 14" id="KW-0547">Nucleotide-binding</keyword>
<dbReference type="InterPro" id="IPR000631">
    <property type="entry name" value="CARKD"/>
</dbReference>
<dbReference type="GO" id="GO:0052856">
    <property type="term" value="F:NAD(P)HX epimerase activity"/>
    <property type="evidence" value="ECO:0007669"/>
    <property type="project" value="TreeGrafter"/>
</dbReference>
<comment type="similarity">
    <text evidence="14">Belongs to the NnrD/CARKD family.</text>
</comment>
<dbReference type="Pfam" id="PF01256">
    <property type="entry name" value="Carb_kinase"/>
    <property type="match status" value="1"/>
</dbReference>
<dbReference type="HAMAP" id="MF_00101">
    <property type="entry name" value="AcpS"/>
    <property type="match status" value="1"/>
</dbReference>
<evidence type="ECO:0000256" key="2">
    <source>
        <dbReference type="ARBA" id="ARBA00022679"/>
    </source>
</evidence>
<dbReference type="OrthoDB" id="9806925at2"/>
<evidence type="ECO:0000256" key="13">
    <source>
        <dbReference type="HAMAP-Rule" id="MF_00101"/>
    </source>
</evidence>
<evidence type="ECO:0000313" key="17">
    <source>
        <dbReference type="Proteomes" id="UP000298381"/>
    </source>
</evidence>
<feature type="binding site" evidence="14">
    <location>
        <begin position="314"/>
        <end position="318"/>
    </location>
    <ligand>
        <name>AMP</name>
        <dbReference type="ChEBI" id="CHEBI:456215"/>
    </ligand>
</feature>
<dbReference type="GO" id="GO:0005524">
    <property type="term" value="F:ATP binding"/>
    <property type="evidence" value="ECO:0007669"/>
    <property type="project" value="UniProtKB-KW"/>
</dbReference>
<keyword evidence="11 13" id="KW-0275">Fatty acid biosynthesis</keyword>
<dbReference type="GO" id="GO:0052855">
    <property type="term" value="F:ADP-dependent NAD(P)H-hydrate dehydratase activity"/>
    <property type="evidence" value="ECO:0007669"/>
    <property type="project" value="UniProtKB-UniRule"/>
</dbReference>
<keyword evidence="12 14" id="KW-0456">Lyase</keyword>
<evidence type="ECO:0000256" key="14">
    <source>
        <dbReference type="HAMAP-Rule" id="MF_01965"/>
    </source>
</evidence>
<keyword evidence="8 14" id="KW-0521">NADP</keyword>
<protein>
    <recommendedName>
        <fullName evidence="13 14">Multifunctional fusion protein</fullName>
    </recommendedName>
    <domain>
        <recommendedName>
            <fullName evidence="13">Holo-[acyl-carrier-protein] synthase</fullName>
            <shortName evidence="13">Holo-ACP synthase</shortName>
            <ecNumber evidence="13">2.7.8.7</ecNumber>
        </recommendedName>
        <alternativeName>
            <fullName evidence="13">4'-phosphopantetheinyl transferase AcpS</fullName>
        </alternativeName>
    </domain>
    <domain>
        <recommendedName>
            <fullName evidence="14">ADP-dependent (S)-NAD(P)H-hydrate dehydratase</fullName>
            <ecNumber evidence="14">4.2.1.136</ecNumber>
        </recommendedName>
        <alternativeName>
            <fullName evidence="14">ADP-dependent NAD(P)HX dehydratase</fullName>
        </alternativeName>
    </domain>
</protein>
<dbReference type="NCBIfam" id="TIGR00516">
    <property type="entry name" value="acpS"/>
    <property type="match status" value="1"/>
</dbReference>
<evidence type="ECO:0000256" key="8">
    <source>
        <dbReference type="ARBA" id="ARBA00022857"/>
    </source>
</evidence>
<dbReference type="EC" id="2.7.8.7" evidence="13"/>
<feature type="binding site" evidence="13">
    <location>
        <position position="55"/>
    </location>
    <ligand>
        <name>Mg(2+)</name>
        <dbReference type="ChEBI" id="CHEBI:18420"/>
    </ligand>
</feature>
<keyword evidence="10 13" id="KW-0443">Lipid metabolism</keyword>
<feature type="binding site" evidence="14">
    <location>
        <position position="165"/>
    </location>
    <ligand>
        <name>(6S)-NADPHX</name>
        <dbReference type="ChEBI" id="CHEBI:64076"/>
    </ligand>
</feature>
<feature type="binding site" evidence="14">
    <location>
        <position position="226"/>
    </location>
    <ligand>
        <name>(6S)-NADPHX</name>
        <dbReference type="ChEBI" id="CHEBI:64076"/>
    </ligand>
</feature>
<feature type="binding site" evidence="13">
    <location>
        <position position="6"/>
    </location>
    <ligand>
        <name>Mg(2+)</name>
        <dbReference type="ChEBI" id="CHEBI:18420"/>
    </ligand>
</feature>
<evidence type="ECO:0000256" key="12">
    <source>
        <dbReference type="ARBA" id="ARBA00023239"/>
    </source>
</evidence>
<dbReference type="PROSITE" id="PS51383">
    <property type="entry name" value="YJEF_C_3"/>
    <property type="match status" value="1"/>
</dbReference>
<reference evidence="16 17" key="1">
    <citation type="submission" date="2019-03" db="EMBL/GenBank/DDBJ databases">
        <title>Draft genome sequence data and analysis of a Fermenting Bacterium, Soehngenia longevitae strain 1933PT, isolated from petroleum reservoir in Azerbaijan.</title>
        <authorList>
            <person name="Grouzdev D.S."/>
            <person name="Bidzhieva S.K."/>
            <person name="Sokolova D.S."/>
            <person name="Tourova T.P."/>
            <person name="Poltaraus A.B."/>
            <person name="Nazina T.N."/>
        </authorList>
    </citation>
    <scope>NUCLEOTIDE SEQUENCE [LARGE SCALE GENOMIC DNA]</scope>
    <source>
        <strain evidence="16 17">1933P</strain>
    </source>
</reference>
<dbReference type="Proteomes" id="UP000298381">
    <property type="component" value="Unassembled WGS sequence"/>
</dbReference>
<dbReference type="CDD" id="cd01171">
    <property type="entry name" value="YXKO-related"/>
    <property type="match status" value="1"/>
</dbReference>
<dbReference type="InterPro" id="IPR008278">
    <property type="entry name" value="4-PPantetheinyl_Trfase_dom"/>
</dbReference>
<keyword evidence="13" id="KW-0963">Cytoplasm</keyword>
<dbReference type="PANTHER" id="PTHR12592">
    <property type="entry name" value="ATP-DEPENDENT (S)-NAD(P)H-HYDRATE DEHYDRATASE FAMILY MEMBER"/>
    <property type="match status" value="1"/>
</dbReference>
<evidence type="ECO:0000256" key="4">
    <source>
        <dbReference type="ARBA" id="ARBA00022741"/>
    </source>
</evidence>
<dbReference type="InterPro" id="IPR017953">
    <property type="entry name" value="Carbohydrate_kinase_pred_CS"/>
</dbReference>
<dbReference type="GO" id="GO:0005737">
    <property type="term" value="C:cytoplasm"/>
    <property type="evidence" value="ECO:0007669"/>
    <property type="project" value="UniProtKB-SubCell"/>
</dbReference>
<keyword evidence="1 13" id="KW-0444">Lipid biosynthesis</keyword>
<comment type="catalytic activity">
    <reaction evidence="14">
        <text>(6S)-NADHX + ADP = AMP + phosphate + NADH + H(+)</text>
        <dbReference type="Rhea" id="RHEA:32223"/>
        <dbReference type="ChEBI" id="CHEBI:15378"/>
        <dbReference type="ChEBI" id="CHEBI:43474"/>
        <dbReference type="ChEBI" id="CHEBI:57945"/>
        <dbReference type="ChEBI" id="CHEBI:64074"/>
        <dbReference type="ChEBI" id="CHEBI:456215"/>
        <dbReference type="ChEBI" id="CHEBI:456216"/>
        <dbReference type="EC" id="4.2.1.136"/>
    </reaction>
</comment>
<feature type="domain" description="YjeF C-terminal" evidence="15">
    <location>
        <begin position="130"/>
        <end position="402"/>
    </location>
</feature>
<keyword evidence="17" id="KW-1185">Reference proteome</keyword>
<proteinExistence type="inferred from homology"/>
<dbReference type="GO" id="GO:0006633">
    <property type="term" value="P:fatty acid biosynthetic process"/>
    <property type="evidence" value="ECO:0007669"/>
    <property type="project" value="UniProtKB-UniRule"/>
</dbReference>
<dbReference type="InterPro" id="IPR002582">
    <property type="entry name" value="ACPS"/>
</dbReference>
<organism evidence="16 17">
    <name type="scientific">Soehngenia longivitae</name>
    <dbReference type="NCBI Taxonomy" id="2562294"/>
    <lineage>
        <taxon>Bacteria</taxon>
        <taxon>Bacillati</taxon>
        <taxon>Bacillota</taxon>
        <taxon>Tissierellia</taxon>
        <taxon>Tissierellales</taxon>
        <taxon>Tissierellaceae</taxon>
        <taxon>Soehngenia</taxon>
    </lineage>
</organism>
<dbReference type="PANTHER" id="PTHR12592:SF0">
    <property type="entry name" value="ATP-DEPENDENT (S)-NAD(P)H-HYDRATE DEHYDRATASE"/>
    <property type="match status" value="1"/>
</dbReference>
<comment type="catalytic activity">
    <reaction evidence="13">
        <text>apo-[ACP] + CoA = holo-[ACP] + adenosine 3',5'-bisphosphate + H(+)</text>
        <dbReference type="Rhea" id="RHEA:12068"/>
        <dbReference type="Rhea" id="RHEA-COMP:9685"/>
        <dbReference type="Rhea" id="RHEA-COMP:9690"/>
        <dbReference type="ChEBI" id="CHEBI:15378"/>
        <dbReference type="ChEBI" id="CHEBI:29999"/>
        <dbReference type="ChEBI" id="CHEBI:57287"/>
        <dbReference type="ChEBI" id="CHEBI:58343"/>
        <dbReference type="ChEBI" id="CHEBI:64479"/>
        <dbReference type="EC" id="2.7.8.7"/>
    </reaction>
</comment>
<dbReference type="HAMAP" id="MF_01965">
    <property type="entry name" value="NADHX_dehydratase"/>
    <property type="match status" value="1"/>
</dbReference>
<dbReference type="AlphaFoldDB" id="A0A4Z0D8D0"/>